<dbReference type="OrthoDB" id="7472484at2"/>
<accession>A0A4S1W647</accession>
<dbReference type="AlphaFoldDB" id="A0A4S1W647"/>
<name>A0A4S1W647_9SPHN</name>
<proteinExistence type="predicted"/>
<evidence type="ECO:0000313" key="2">
    <source>
        <dbReference type="Proteomes" id="UP000309848"/>
    </source>
</evidence>
<protein>
    <submittedName>
        <fullName evidence="1">Uncharacterized protein</fullName>
    </submittedName>
</protein>
<keyword evidence="2" id="KW-1185">Reference proteome</keyword>
<gene>
    <name evidence="1" type="ORF">E5A74_18835</name>
</gene>
<sequence length="118" mass="12935">MAQVQTISDSANRVMASLVSGLEIEFGRQAGAALAARFLEAEEVDFHWDARLLERCLGSYLGGDEAEFELDRVRVLGRIDGRWFVAVMVVDGDGNAHGMLGKRCFRTAKRARAAFADA</sequence>
<dbReference type="Proteomes" id="UP000309848">
    <property type="component" value="Unassembled WGS sequence"/>
</dbReference>
<organism evidence="1 2">
    <name type="scientific">Sphingomonas naasensis</name>
    <dbReference type="NCBI Taxonomy" id="1344951"/>
    <lineage>
        <taxon>Bacteria</taxon>
        <taxon>Pseudomonadati</taxon>
        <taxon>Pseudomonadota</taxon>
        <taxon>Alphaproteobacteria</taxon>
        <taxon>Sphingomonadales</taxon>
        <taxon>Sphingomonadaceae</taxon>
        <taxon>Sphingomonas</taxon>
    </lineage>
</organism>
<comment type="caution">
    <text evidence="1">The sequence shown here is derived from an EMBL/GenBank/DDBJ whole genome shotgun (WGS) entry which is preliminary data.</text>
</comment>
<dbReference type="EMBL" id="SRXU01000010">
    <property type="protein sequence ID" value="TGX38324.1"/>
    <property type="molecule type" value="Genomic_DNA"/>
</dbReference>
<reference evidence="1 2" key="1">
    <citation type="submission" date="2019-04" db="EMBL/GenBank/DDBJ databases">
        <title>Sphingomonas psychrotolerans sp. nov., isolated from soil in the Tianshan Mountains, Xinjiang, China.</title>
        <authorList>
            <person name="Luo Y."/>
            <person name="Sheng H."/>
        </authorList>
    </citation>
    <scope>NUCLEOTIDE SEQUENCE [LARGE SCALE GENOMIC DNA]</scope>
    <source>
        <strain evidence="1 2">KIS18-15</strain>
    </source>
</reference>
<evidence type="ECO:0000313" key="1">
    <source>
        <dbReference type="EMBL" id="TGX38324.1"/>
    </source>
</evidence>